<dbReference type="Pfam" id="PF05922">
    <property type="entry name" value="Inhibitor_I9"/>
    <property type="match status" value="1"/>
</dbReference>
<organism evidence="7 8">
    <name type="scientific">Cercophora newfieldiana</name>
    <dbReference type="NCBI Taxonomy" id="92897"/>
    <lineage>
        <taxon>Eukaryota</taxon>
        <taxon>Fungi</taxon>
        <taxon>Dikarya</taxon>
        <taxon>Ascomycota</taxon>
        <taxon>Pezizomycotina</taxon>
        <taxon>Sordariomycetes</taxon>
        <taxon>Sordariomycetidae</taxon>
        <taxon>Sordariales</taxon>
        <taxon>Lasiosphaeriaceae</taxon>
        <taxon>Cercophora</taxon>
    </lineage>
</organism>
<dbReference type="InterPro" id="IPR010259">
    <property type="entry name" value="S8pro/Inhibitor_I9"/>
</dbReference>
<keyword evidence="4" id="KW-0378">Hydrolase</keyword>
<dbReference type="Pfam" id="PF00082">
    <property type="entry name" value="Peptidase_S8"/>
    <property type="match status" value="1"/>
</dbReference>
<dbReference type="GO" id="GO:0004252">
    <property type="term" value="F:serine-type endopeptidase activity"/>
    <property type="evidence" value="ECO:0007669"/>
    <property type="project" value="InterPro"/>
</dbReference>
<evidence type="ECO:0000313" key="7">
    <source>
        <dbReference type="EMBL" id="KAK0651012.1"/>
    </source>
</evidence>
<feature type="domain" description="Peptidase S8/S53" evidence="5">
    <location>
        <begin position="297"/>
        <end position="385"/>
    </location>
</feature>
<dbReference type="Proteomes" id="UP001174936">
    <property type="component" value="Unassembled WGS sequence"/>
</dbReference>
<keyword evidence="3" id="KW-0732">Signal</keyword>
<dbReference type="Gene3D" id="3.40.50.200">
    <property type="entry name" value="Peptidase S8/S53 domain"/>
    <property type="match status" value="2"/>
</dbReference>
<dbReference type="AlphaFoldDB" id="A0AA39YGF0"/>
<dbReference type="InterPro" id="IPR050131">
    <property type="entry name" value="Peptidase_S8_subtilisin-like"/>
</dbReference>
<keyword evidence="4" id="KW-0720">Serine protease</keyword>
<dbReference type="GO" id="GO:0006508">
    <property type="term" value="P:proteolysis"/>
    <property type="evidence" value="ECO:0007669"/>
    <property type="project" value="UniProtKB-KW"/>
</dbReference>
<dbReference type="GO" id="GO:0005576">
    <property type="term" value="C:extracellular region"/>
    <property type="evidence" value="ECO:0007669"/>
    <property type="project" value="UniProtKB-ARBA"/>
</dbReference>
<evidence type="ECO:0000256" key="3">
    <source>
        <dbReference type="ARBA" id="ARBA00022729"/>
    </source>
</evidence>
<dbReference type="PANTHER" id="PTHR43806:SF58">
    <property type="entry name" value="ALKALINE PROTEASE 1-RELATED"/>
    <property type="match status" value="1"/>
</dbReference>
<protein>
    <submittedName>
        <fullName evidence="7">Peptidase S8/S53 domain-containing protein</fullName>
    </submittedName>
</protein>
<dbReference type="SUPFAM" id="SSF54897">
    <property type="entry name" value="Protease propeptides/inhibitors"/>
    <property type="match status" value="1"/>
</dbReference>
<dbReference type="EMBL" id="JAULSV010000002">
    <property type="protein sequence ID" value="KAK0651012.1"/>
    <property type="molecule type" value="Genomic_DNA"/>
</dbReference>
<gene>
    <name evidence="7" type="ORF">B0T16DRAFT_453517</name>
</gene>
<evidence type="ECO:0000256" key="1">
    <source>
        <dbReference type="ARBA" id="ARBA00011073"/>
    </source>
</evidence>
<comment type="similarity">
    <text evidence="1">Belongs to the peptidase S8 family.</text>
</comment>
<accession>A0AA39YGF0</accession>
<dbReference type="InterPro" id="IPR036852">
    <property type="entry name" value="Peptidase_S8/S53_dom_sf"/>
</dbReference>
<sequence length="411" mass="43618">MALVDPAPTFSGDLGRSAARQAPDCGHGRVLRSTPTCLGVDQSVIVSLVGSIQHYRPHGSHDQLTDLFASLFTERKNTTASLKHGLSPALATRANAVANKYIVTLRHGIGPTSVNAHLQWATEIHQRSLSRQSTTTTKGITKGIERVLGLADLGFHAYVCSFDEETTSGIRNSDDIAAVEADTFWTVEEMIPSSAQHPTSPKPPIIATSTSLTLALAGWALGVAQSANLIDVKIDEIRDNNTVPPKLPVSGLLEGLVWAINDIRAKGREDMSVINMSLADGDPTSLSRQSLNSHLTWTPARVLVVITVGAIDENNEMLINSSYGLGVDIFALGVNVAVSTVGAARSTRTGTSGAAGYVSGLVLYLKSVDERFAKAKYVARFLKELATKGVITGLPEGTPNLLAYNGQTLGE</sequence>
<evidence type="ECO:0000259" key="6">
    <source>
        <dbReference type="Pfam" id="PF05922"/>
    </source>
</evidence>
<evidence type="ECO:0000256" key="4">
    <source>
        <dbReference type="ARBA" id="ARBA00022825"/>
    </source>
</evidence>
<reference evidence="7" key="1">
    <citation type="submission" date="2023-06" db="EMBL/GenBank/DDBJ databases">
        <title>Genome-scale phylogeny and comparative genomics of the fungal order Sordariales.</title>
        <authorList>
            <consortium name="Lawrence Berkeley National Laboratory"/>
            <person name="Hensen N."/>
            <person name="Bonometti L."/>
            <person name="Westerberg I."/>
            <person name="Brannstrom I.O."/>
            <person name="Guillou S."/>
            <person name="Cros-Aarteil S."/>
            <person name="Calhoun S."/>
            <person name="Haridas S."/>
            <person name="Kuo A."/>
            <person name="Mondo S."/>
            <person name="Pangilinan J."/>
            <person name="Riley R."/>
            <person name="Labutti K."/>
            <person name="Andreopoulos B."/>
            <person name="Lipzen A."/>
            <person name="Chen C."/>
            <person name="Yanf M."/>
            <person name="Daum C."/>
            <person name="Ng V."/>
            <person name="Clum A."/>
            <person name="Steindorff A."/>
            <person name="Ohm R."/>
            <person name="Martin F."/>
            <person name="Silar P."/>
            <person name="Natvig D."/>
            <person name="Lalanne C."/>
            <person name="Gautier V."/>
            <person name="Ament-Velasquez S.L."/>
            <person name="Kruys A."/>
            <person name="Hutchinson M.I."/>
            <person name="Powell A.J."/>
            <person name="Barry K."/>
            <person name="Miller A.N."/>
            <person name="Grigoriev I.V."/>
            <person name="Debuchy R."/>
            <person name="Gladieux P."/>
            <person name="Thoren M.H."/>
            <person name="Johannesson H."/>
        </authorList>
    </citation>
    <scope>NUCLEOTIDE SEQUENCE</scope>
    <source>
        <strain evidence="7">SMH2532-1</strain>
    </source>
</reference>
<dbReference type="PANTHER" id="PTHR43806">
    <property type="entry name" value="PEPTIDASE S8"/>
    <property type="match status" value="1"/>
</dbReference>
<keyword evidence="2" id="KW-0645">Protease</keyword>
<comment type="caution">
    <text evidence="7">The sequence shown here is derived from an EMBL/GenBank/DDBJ whole genome shotgun (WGS) entry which is preliminary data.</text>
</comment>
<evidence type="ECO:0000259" key="5">
    <source>
        <dbReference type="Pfam" id="PF00082"/>
    </source>
</evidence>
<feature type="domain" description="Inhibitor I9" evidence="6">
    <location>
        <begin position="100"/>
        <end position="186"/>
    </location>
</feature>
<evidence type="ECO:0000313" key="8">
    <source>
        <dbReference type="Proteomes" id="UP001174936"/>
    </source>
</evidence>
<proteinExistence type="inferred from homology"/>
<name>A0AA39YGF0_9PEZI</name>
<evidence type="ECO:0000256" key="2">
    <source>
        <dbReference type="ARBA" id="ARBA00022670"/>
    </source>
</evidence>
<keyword evidence="8" id="KW-1185">Reference proteome</keyword>
<dbReference type="SUPFAM" id="SSF52743">
    <property type="entry name" value="Subtilisin-like"/>
    <property type="match status" value="1"/>
</dbReference>
<dbReference type="InterPro" id="IPR000209">
    <property type="entry name" value="Peptidase_S8/S53_dom"/>
</dbReference>